<dbReference type="EMBL" id="CADIKB010000028">
    <property type="protein sequence ID" value="CAB3720157.1"/>
    <property type="molecule type" value="Genomic_DNA"/>
</dbReference>
<name>A0A6J5BWQ3_9BURK</name>
<dbReference type="Proteomes" id="UP000494249">
    <property type="component" value="Unassembled WGS sequence"/>
</dbReference>
<evidence type="ECO:0000256" key="1">
    <source>
        <dbReference type="SAM" id="MobiDB-lite"/>
    </source>
</evidence>
<organism evidence="2 3">
    <name type="scientific">Paraburkholderia phenoliruptrix</name>
    <dbReference type="NCBI Taxonomy" id="252970"/>
    <lineage>
        <taxon>Bacteria</taxon>
        <taxon>Pseudomonadati</taxon>
        <taxon>Pseudomonadota</taxon>
        <taxon>Betaproteobacteria</taxon>
        <taxon>Burkholderiales</taxon>
        <taxon>Burkholderiaceae</taxon>
        <taxon>Paraburkholderia</taxon>
    </lineage>
</organism>
<evidence type="ECO:0000313" key="3">
    <source>
        <dbReference type="Proteomes" id="UP000494249"/>
    </source>
</evidence>
<accession>A0A6J5BWQ3</accession>
<reference evidence="2 3" key="1">
    <citation type="submission" date="2020-04" db="EMBL/GenBank/DDBJ databases">
        <authorList>
            <person name="De Canck E."/>
        </authorList>
    </citation>
    <scope>NUCLEOTIDE SEQUENCE [LARGE SCALE GENOMIC DNA]</scope>
    <source>
        <strain evidence="2 3">LMG 22037</strain>
    </source>
</reference>
<feature type="region of interest" description="Disordered" evidence="1">
    <location>
        <begin position="195"/>
        <end position="243"/>
    </location>
</feature>
<evidence type="ECO:0000313" key="2">
    <source>
        <dbReference type="EMBL" id="CAB3720157.1"/>
    </source>
</evidence>
<proteinExistence type="predicted"/>
<sequence length="243" mass="27345">MSALLKRLLGLLLPGVDDPDADSSGDPAADPDAAGDPPADPGTEDDEVDLEFVETPAPARTRGTEADRLTALEVEFERRTRIAAEQNARRESPVDTEFQREEERLRNPETSDMERWQIQANRTLRQTQAEAQRARMEASDLMDRTRFESKFSSDPRRSKYAERVEEAVAQERAQGRIASREAVYFYMLGKDIADGKLKPKAKARTPAADVPRGRPANARSDIPARGRQTERDKLRSRLENLNI</sequence>
<feature type="compositionally biased region" description="Basic and acidic residues" evidence="1">
    <location>
        <begin position="222"/>
        <end position="243"/>
    </location>
</feature>
<dbReference type="AlphaFoldDB" id="A0A6J5BWQ3"/>
<feature type="region of interest" description="Disordered" evidence="1">
    <location>
        <begin position="79"/>
        <end position="115"/>
    </location>
</feature>
<protein>
    <submittedName>
        <fullName evidence="2">Uncharacterized protein</fullName>
    </submittedName>
</protein>
<feature type="region of interest" description="Disordered" evidence="1">
    <location>
        <begin position="13"/>
        <end position="47"/>
    </location>
</feature>
<feature type="compositionally biased region" description="Low complexity" evidence="1">
    <location>
        <begin position="24"/>
        <end position="37"/>
    </location>
</feature>
<gene>
    <name evidence="2" type="ORF">LMG22037_04694</name>
</gene>
<feature type="region of interest" description="Disordered" evidence="1">
    <location>
        <begin position="136"/>
        <end position="159"/>
    </location>
</feature>
<dbReference type="RefSeq" id="WP_035482258.1">
    <property type="nucleotide sequence ID" value="NZ_CADFGL010000010.1"/>
</dbReference>